<name>A0AAD5JIF1_ACENE</name>
<reference evidence="2" key="2">
    <citation type="submission" date="2023-02" db="EMBL/GenBank/DDBJ databases">
        <authorList>
            <person name="Swenson N.G."/>
            <person name="Wegrzyn J.L."/>
            <person name="Mcevoy S.L."/>
        </authorList>
    </citation>
    <scope>NUCLEOTIDE SEQUENCE</scope>
    <source>
        <strain evidence="2">91603</strain>
        <tissue evidence="2">Leaf</tissue>
    </source>
</reference>
<dbReference type="Proteomes" id="UP001064489">
    <property type="component" value="Chromosome 1"/>
</dbReference>
<sequence length="223" mass="24215">MRASDPPGRNSYDGSHRFRGEESNTGNNGHHFHNGNQGQNEGLWRPRRDPVVTIQHQSTGKNSLEGVRMSNGQVLENILISSAPKAMEMGSDQVLDGGLNDRHGTQAGDELNVRNIAIQMELLKEYQNVSLNGGMQADVSYVGRDPSGIVTSGVPNSTGSIPGTGSVEVLDVRQKKGSWKMRARERGQKEVGSFDVLRLEKREVGAVANMGPDIELSVGNKRV</sequence>
<evidence type="ECO:0000313" key="2">
    <source>
        <dbReference type="EMBL" id="KAI9193891.1"/>
    </source>
</evidence>
<protein>
    <submittedName>
        <fullName evidence="2">Uncharacterized protein</fullName>
    </submittedName>
</protein>
<proteinExistence type="predicted"/>
<comment type="caution">
    <text evidence="2">The sequence shown here is derived from an EMBL/GenBank/DDBJ whole genome shotgun (WGS) entry which is preliminary data.</text>
</comment>
<dbReference type="AlphaFoldDB" id="A0AAD5JIF1"/>
<dbReference type="EMBL" id="JAJSOW010000003">
    <property type="protein sequence ID" value="KAI9193891.1"/>
    <property type="molecule type" value="Genomic_DNA"/>
</dbReference>
<gene>
    <name evidence="2" type="ORF">LWI28_001068</name>
</gene>
<evidence type="ECO:0000256" key="1">
    <source>
        <dbReference type="SAM" id="MobiDB-lite"/>
    </source>
</evidence>
<feature type="compositionally biased region" description="Low complexity" evidence="1">
    <location>
        <begin position="26"/>
        <end position="42"/>
    </location>
</feature>
<organism evidence="2 3">
    <name type="scientific">Acer negundo</name>
    <name type="common">Box elder</name>
    <dbReference type="NCBI Taxonomy" id="4023"/>
    <lineage>
        <taxon>Eukaryota</taxon>
        <taxon>Viridiplantae</taxon>
        <taxon>Streptophyta</taxon>
        <taxon>Embryophyta</taxon>
        <taxon>Tracheophyta</taxon>
        <taxon>Spermatophyta</taxon>
        <taxon>Magnoliopsida</taxon>
        <taxon>eudicotyledons</taxon>
        <taxon>Gunneridae</taxon>
        <taxon>Pentapetalae</taxon>
        <taxon>rosids</taxon>
        <taxon>malvids</taxon>
        <taxon>Sapindales</taxon>
        <taxon>Sapindaceae</taxon>
        <taxon>Hippocastanoideae</taxon>
        <taxon>Acereae</taxon>
        <taxon>Acer</taxon>
    </lineage>
</organism>
<evidence type="ECO:0000313" key="3">
    <source>
        <dbReference type="Proteomes" id="UP001064489"/>
    </source>
</evidence>
<keyword evidence="3" id="KW-1185">Reference proteome</keyword>
<feature type="region of interest" description="Disordered" evidence="1">
    <location>
        <begin position="1"/>
        <end position="44"/>
    </location>
</feature>
<accession>A0AAD5JIF1</accession>
<reference evidence="2" key="1">
    <citation type="journal article" date="2022" name="Plant J.">
        <title>Strategies of tolerance reflected in two North American maple genomes.</title>
        <authorList>
            <person name="McEvoy S.L."/>
            <person name="Sezen U.U."/>
            <person name="Trouern-Trend A."/>
            <person name="McMahon S.M."/>
            <person name="Schaberg P.G."/>
            <person name="Yang J."/>
            <person name="Wegrzyn J.L."/>
            <person name="Swenson N.G."/>
        </authorList>
    </citation>
    <scope>NUCLEOTIDE SEQUENCE</scope>
    <source>
        <strain evidence="2">91603</strain>
    </source>
</reference>